<evidence type="ECO:0000313" key="2">
    <source>
        <dbReference type="Proteomes" id="UP001187531"/>
    </source>
</evidence>
<evidence type="ECO:0000313" key="1">
    <source>
        <dbReference type="EMBL" id="KAK2706511.1"/>
    </source>
</evidence>
<proteinExistence type="predicted"/>
<organism evidence="1 2">
    <name type="scientific">Artemia franciscana</name>
    <name type="common">Brine shrimp</name>
    <name type="synonym">Artemia sanfranciscana</name>
    <dbReference type="NCBI Taxonomy" id="6661"/>
    <lineage>
        <taxon>Eukaryota</taxon>
        <taxon>Metazoa</taxon>
        <taxon>Ecdysozoa</taxon>
        <taxon>Arthropoda</taxon>
        <taxon>Crustacea</taxon>
        <taxon>Branchiopoda</taxon>
        <taxon>Anostraca</taxon>
        <taxon>Artemiidae</taxon>
        <taxon>Artemia</taxon>
    </lineage>
</organism>
<accession>A0AA88KY98</accession>
<gene>
    <name evidence="1" type="ORF">QYM36_016520</name>
</gene>
<keyword evidence="2" id="KW-1185">Reference proteome</keyword>
<dbReference type="AlphaFoldDB" id="A0AA88KY98"/>
<dbReference type="EMBL" id="JAVRJZ010000020">
    <property type="protein sequence ID" value="KAK2706511.1"/>
    <property type="molecule type" value="Genomic_DNA"/>
</dbReference>
<reference evidence="1" key="1">
    <citation type="submission" date="2023-07" db="EMBL/GenBank/DDBJ databases">
        <title>Chromosome-level genome assembly of Artemia franciscana.</title>
        <authorList>
            <person name="Jo E."/>
        </authorList>
    </citation>
    <scope>NUCLEOTIDE SEQUENCE</scope>
    <source>
        <tissue evidence="1">Whole body</tissue>
    </source>
</reference>
<dbReference type="Proteomes" id="UP001187531">
    <property type="component" value="Unassembled WGS sequence"/>
</dbReference>
<comment type="caution">
    <text evidence="1">The sequence shown here is derived from an EMBL/GenBank/DDBJ whole genome shotgun (WGS) entry which is preliminary data.</text>
</comment>
<protein>
    <submittedName>
        <fullName evidence="1">Uncharacterized protein</fullName>
    </submittedName>
</protein>
<sequence>MDPTQYHGTNALHLLDILLVNNSVYICNLKLLSPTRKSDYMTIAFEAKIYTPKADQNEAISKGIMKPSIRIEATLTGRKNCFNWLQQRMYTSNSYLL</sequence>
<name>A0AA88KY98_ARTSF</name>